<dbReference type="EMBL" id="SNZR01000011">
    <property type="protein sequence ID" value="TDR93277.1"/>
    <property type="molecule type" value="Genomic_DNA"/>
</dbReference>
<reference evidence="2 3" key="1">
    <citation type="submission" date="2019-03" db="EMBL/GenBank/DDBJ databases">
        <title>Genomic Encyclopedia of Type Strains, Phase IV (KMG-IV): sequencing the most valuable type-strain genomes for metagenomic binning, comparative biology and taxonomic classification.</title>
        <authorList>
            <person name="Goeker M."/>
        </authorList>
    </citation>
    <scope>NUCLEOTIDE SEQUENCE [LARGE SCALE GENOMIC DNA]</scope>
    <source>
        <strain evidence="2 3">DSM 25903</strain>
    </source>
</reference>
<protein>
    <submittedName>
        <fullName evidence="2">Molybdate transport system regulatory protein</fullName>
    </submittedName>
</protein>
<comment type="caution">
    <text evidence="2">The sequence shown here is derived from an EMBL/GenBank/DDBJ whole genome shotgun (WGS) entry which is preliminary data.</text>
</comment>
<dbReference type="PANTHER" id="PTHR30432:SF1">
    <property type="entry name" value="DNA-BINDING TRANSCRIPTIONAL DUAL REGULATOR MODE"/>
    <property type="match status" value="1"/>
</dbReference>
<dbReference type="AlphaFoldDB" id="A0A4R7C980"/>
<dbReference type="OrthoDB" id="9800709at2"/>
<dbReference type="Pfam" id="PF00126">
    <property type="entry name" value="HTH_1"/>
    <property type="match status" value="1"/>
</dbReference>
<dbReference type="Gene3D" id="1.10.10.10">
    <property type="entry name" value="Winged helix-like DNA-binding domain superfamily/Winged helix DNA-binding domain"/>
    <property type="match status" value="1"/>
</dbReference>
<dbReference type="InterPro" id="IPR036388">
    <property type="entry name" value="WH-like_DNA-bd_sf"/>
</dbReference>
<dbReference type="InterPro" id="IPR000847">
    <property type="entry name" value="LysR_HTH_N"/>
</dbReference>
<feature type="domain" description="HTH lysR-type" evidence="1">
    <location>
        <begin position="21"/>
        <end position="81"/>
    </location>
</feature>
<evidence type="ECO:0000313" key="3">
    <source>
        <dbReference type="Proteomes" id="UP000295122"/>
    </source>
</evidence>
<keyword evidence="3" id="KW-1185">Reference proteome</keyword>
<sequence>MVSLSIRIDLAPGVRVGPGKIRLLELIAEHGSISAAGRALAMSYRRAWLLVDEMNRTLAEPVIEAQPGGKSGGGARLTPFGARLVACYRTIEREAEEMAERHLARLSSPGGDTE</sequence>
<dbReference type="RefSeq" id="WP_133768294.1">
    <property type="nucleotide sequence ID" value="NZ_SNZR01000011.1"/>
</dbReference>
<dbReference type="InterPro" id="IPR051815">
    <property type="entry name" value="Molybdate_resp_trans_reg"/>
</dbReference>
<name>A0A4R7C980_9HYPH</name>
<dbReference type="GO" id="GO:0003700">
    <property type="term" value="F:DNA-binding transcription factor activity"/>
    <property type="evidence" value="ECO:0007669"/>
    <property type="project" value="InterPro"/>
</dbReference>
<evidence type="ECO:0000313" key="2">
    <source>
        <dbReference type="EMBL" id="TDR93277.1"/>
    </source>
</evidence>
<accession>A0A4R7C980</accession>
<dbReference type="Proteomes" id="UP000295122">
    <property type="component" value="Unassembled WGS sequence"/>
</dbReference>
<gene>
    <name evidence="2" type="ORF">EV668_0533</name>
</gene>
<dbReference type="SUPFAM" id="SSF46785">
    <property type="entry name" value="Winged helix' DNA-binding domain"/>
    <property type="match status" value="1"/>
</dbReference>
<dbReference type="InterPro" id="IPR036390">
    <property type="entry name" value="WH_DNA-bd_sf"/>
</dbReference>
<dbReference type="PANTHER" id="PTHR30432">
    <property type="entry name" value="TRANSCRIPTIONAL REGULATOR MODE"/>
    <property type="match status" value="1"/>
</dbReference>
<proteinExistence type="predicted"/>
<organism evidence="2 3">
    <name type="scientific">Enterovirga rhinocerotis</name>
    <dbReference type="NCBI Taxonomy" id="1339210"/>
    <lineage>
        <taxon>Bacteria</taxon>
        <taxon>Pseudomonadati</taxon>
        <taxon>Pseudomonadota</taxon>
        <taxon>Alphaproteobacteria</taxon>
        <taxon>Hyphomicrobiales</taxon>
        <taxon>Methylobacteriaceae</taxon>
        <taxon>Enterovirga</taxon>
    </lineage>
</organism>
<evidence type="ECO:0000259" key="1">
    <source>
        <dbReference type="Pfam" id="PF00126"/>
    </source>
</evidence>